<sequence>MSPLLTRRIVFRKVAALAVLALGLAACSAGASGRSASADGGELTVFAAASLNAAFPEIAERVFAADYPHTKVNFAFEGSSSLAEKILAGAPADVFASANTKNMDKVASLAVAPAEFTKNTLRLIVPAGNPASVTDLASASAAKLVVCAPQVPCGAATAKLAQHLGVEIRPVSQEQSVTDVRTKVETGEADAGLVYLTDALLAGEQVQVVDVPRITDVGTSYMLATLAEAPSPEAARAFVDAVRSPRGQEILAKHGFGTGEGEKR</sequence>
<dbReference type="InterPro" id="IPR050682">
    <property type="entry name" value="ModA/WtpA"/>
</dbReference>
<dbReference type="Pfam" id="PF13531">
    <property type="entry name" value="SBP_bac_11"/>
    <property type="match status" value="1"/>
</dbReference>
<feature type="signal peptide" evidence="5">
    <location>
        <begin position="1"/>
        <end position="31"/>
    </location>
</feature>
<evidence type="ECO:0000313" key="7">
    <source>
        <dbReference type="Proteomes" id="UP000275951"/>
    </source>
</evidence>
<dbReference type="Gene3D" id="3.40.190.10">
    <property type="entry name" value="Periplasmic binding protein-like II"/>
    <property type="match status" value="2"/>
</dbReference>
<dbReference type="InterPro" id="IPR006311">
    <property type="entry name" value="TAT_signal"/>
</dbReference>
<feature type="binding site" evidence="4">
    <location>
        <position position="195"/>
    </location>
    <ligand>
        <name>molybdate</name>
        <dbReference type="ChEBI" id="CHEBI:36264"/>
    </ligand>
</feature>
<dbReference type="PROSITE" id="PS51318">
    <property type="entry name" value="TAT"/>
    <property type="match status" value="1"/>
</dbReference>
<evidence type="ECO:0000256" key="1">
    <source>
        <dbReference type="ARBA" id="ARBA00009175"/>
    </source>
</evidence>
<evidence type="ECO:0000256" key="5">
    <source>
        <dbReference type="SAM" id="SignalP"/>
    </source>
</evidence>
<dbReference type="EMBL" id="CP033905">
    <property type="protein sequence ID" value="AZR07882.1"/>
    <property type="molecule type" value="Genomic_DNA"/>
</dbReference>
<feature type="binding site" evidence="4">
    <location>
        <position position="79"/>
    </location>
    <ligand>
        <name>molybdate</name>
        <dbReference type="ChEBI" id="CHEBI:36264"/>
    </ligand>
</feature>
<feature type="chain" id="PRO_5039103983" evidence="5">
    <location>
        <begin position="32"/>
        <end position="264"/>
    </location>
</feature>
<keyword evidence="3 5" id="KW-0732">Signal</keyword>
<keyword evidence="2 4" id="KW-0479">Metal-binding</keyword>
<dbReference type="AlphaFoldDB" id="A0A3Q9GJB1"/>
<feature type="binding site" evidence="4">
    <location>
        <position position="177"/>
    </location>
    <ligand>
        <name>molybdate</name>
        <dbReference type="ChEBI" id="CHEBI:36264"/>
    </ligand>
</feature>
<dbReference type="SUPFAM" id="SSF53850">
    <property type="entry name" value="Periplasmic binding protein-like II"/>
    <property type="match status" value="1"/>
</dbReference>
<dbReference type="InterPro" id="IPR005950">
    <property type="entry name" value="ModA"/>
</dbReference>
<evidence type="ECO:0000256" key="3">
    <source>
        <dbReference type="ARBA" id="ARBA00022729"/>
    </source>
</evidence>
<organism evidence="6 7">
    <name type="scientific">Trueperella pyogenes</name>
    <dbReference type="NCBI Taxonomy" id="1661"/>
    <lineage>
        <taxon>Bacteria</taxon>
        <taxon>Bacillati</taxon>
        <taxon>Actinomycetota</taxon>
        <taxon>Actinomycetes</taxon>
        <taxon>Actinomycetales</taxon>
        <taxon>Actinomycetaceae</taxon>
        <taxon>Trueperella</taxon>
    </lineage>
</organism>
<keyword evidence="4" id="KW-0500">Molybdenum</keyword>
<dbReference type="NCBIfam" id="TIGR01256">
    <property type="entry name" value="modA"/>
    <property type="match status" value="1"/>
</dbReference>
<dbReference type="GO" id="GO:0015689">
    <property type="term" value="P:molybdate ion transport"/>
    <property type="evidence" value="ECO:0007669"/>
    <property type="project" value="InterPro"/>
</dbReference>
<feature type="binding site" evidence="4">
    <location>
        <position position="50"/>
    </location>
    <ligand>
        <name>molybdate</name>
        <dbReference type="ChEBI" id="CHEBI:36264"/>
    </ligand>
</feature>
<proteinExistence type="inferred from homology"/>
<reference evidence="6 7" key="1">
    <citation type="submission" date="2018-11" db="EMBL/GenBank/DDBJ databases">
        <title>Multidrug-resistant genes are associated with an 42-kb island TGI1 carrying a complex class 1 integron in a Trueperella pyogenes.</title>
        <authorList>
            <person name="Dong W."/>
        </authorList>
    </citation>
    <scope>NUCLEOTIDE SEQUENCE [LARGE SCALE GENOMIC DNA]</scope>
    <source>
        <strain evidence="6 7">TP4</strain>
    </source>
</reference>
<dbReference type="GO" id="GO:0030973">
    <property type="term" value="F:molybdate ion binding"/>
    <property type="evidence" value="ECO:0007669"/>
    <property type="project" value="TreeGrafter"/>
</dbReference>
<dbReference type="PANTHER" id="PTHR30632">
    <property type="entry name" value="MOLYBDATE-BINDING PERIPLASMIC PROTEIN"/>
    <property type="match status" value="1"/>
</dbReference>
<name>A0A3Q9GJB1_9ACTO</name>
<protein>
    <submittedName>
        <fullName evidence="6">Molybdate ABC transporter substrate-binding protein</fullName>
    </submittedName>
</protein>
<evidence type="ECO:0000256" key="2">
    <source>
        <dbReference type="ARBA" id="ARBA00022723"/>
    </source>
</evidence>
<comment type="similarity">
    <text evidence="1">Belongs to the bacterial solute-binding protein ModA family.</text>
</comment>
<evidence type="ECO:0000313" key="6">
    <source>
        <dbReference type="EMBL" id="AZR07882.1"/>
    </source>
</evidence>
<dbReference type="PROSITE" id="PS51257">
    <property type="entry name" value="PROKAR_LIPOPROTEIN"/>
    <property type="match status" value="1"/>
</dbReference>
<gene>
    <name evidence="6" type="primary">modA</name>
    <name evidence="6" type="ORF">EBQ10_07760</name>
</gene>
<dbReference type="PIRSF" id="PIRSF004846">
    <property type="entry name" value="ModA"/>
    <property type="match status" value="1"/>
</dbReference>
<evidence type="ECO:0000256" key="4">
    <source>
        <dbReference type="PIRSR" id="PIRSR004846-1"/>
    </source>
</evidence>
<accession>A0A3Q9GJB1</accession>
<dbReference type="Proteomes" id="UP000275951">
    <property type="component" value="Chromosome"/>
</dbReference>
<dbReference type="GO" id="GO:0046872">
    <property type="term" value="F:metal ion binding"/>
    <property type="evidence" value="ECO:0007669"/>
    <property type="project" value="UniProtKB-KW"/>
</dbReference>
<dbReference type="PANTHER" id="PTHR30632:SF0">
    <property type="entry name" value="SULFATE-BINDING PROTEIN"/>
    <property type="match status" value="1"/>
</dbReference>